<dbReference type="InterPro" id="IPR042099">
    <property type="entry name" value="ANL_N_sf"/>
</dbReference>
<evidence type="ECO:0000256" key="2">
    <source>
        <dbReference type="ARBA" id="ARBA00022832"/>
    </source>
</evidence>
<dbReference type="Proteomes" id="UP001165122">
    <property type="component" value="Unassembled WGS sequence"/>
</dbReference>
<dbReference type="InterPro" id="IPR000873">
    <property type="entry name" value="AMP-dep_synth/lig_dom"/>
</dbReference>
<dbReference type="InterPro" id="IPR020845">
    <property type="entry name" value="AMP-binding_CS"/>
</dbReference>
<dbReference type="PANTHER" id="PTHR43272:SF32">
    <property type="entry name" value="AMP-DEPENDENT SYNTHETASE_LIGASE DOMAIN-CONTAINING PROTEIN"/>
    <property type="match status" value="1"/>
</dbReference>
<keyword evidence="3" id="KW-0443">Lipid metabolism</keyword>
<gene>
    <name evidence="5" type="ORF">TrLO_g965</name>
</gene>
<dbReference type="AlphaFoldDB" id="A0A9W7FUF3"/>
<comment type="caution">
    <text evidence="5">The sequence shown here is derived from an EMBL/GenBank/DDBJ whole genome shotgun (WGS) entry which is preliminary data.</text>
</comment>
<name>A0A9W7FUF3_9STRA</name>
<dbReference type="Gene3D" id="3.40.50.12780">
    <property type="entry name" value="N-terminal domain of ligase-like"/>
    <property type="match status" value="1"/>
</dbReference>
<evidence type="ECO:0000256" key="3">
    <source>
        <dbReference type="ARBA" id="ARBA00023098"/>
    </source>
</evidence>
<keyword evidence="1" id="KW-0436">Ligase</keyword>
<dbReference type="PANTHER" id="PTHR43272">
    <property type="entry name" value="LONG-CHAIN-FATTY-ACID--COA LIGASE"/>
    <property type="match status" value="1"/>
</dbReference>
<keyword evidence="6" id="KW-1185">Reference proteome</keyword>
<dbReference type="PROSITE" id="PS00455">
    <property type="entry name" value="AMP_BINDING"/>
    <property type="match status" value="1"/>
</dbReference>
<sequence length="655" mass="71772">MNTIYCTEPNKELQVRMGKDGAAAVPTSTVMQRFDQTCVEHGDSAALHEKQDDGTGTLKWKSWTWNEYRAEVDRFAKSLISIGFEAHDSVNIIGFNAPSWFFANMGAIAAGGVAAGIYTTNLPEACKYVSEHSKAKVVVVEGNKQLSKYLQIAKDLKNLKAIVVYGEAPNPAHKCSVPIHSFEDFLKLGDQIPSEKLVERKDAQKPGHCCTLIYTSGTTGNPKAVMISHDNLCWTSSTMLSTIDALGPQDCLISYLPLSHIAAQMLDLHCPMQSGSQVYFAQPDALRGSLGLTLKEVKPTVFFGVPRVWEKIYEKMQEVAKVNNKSFLKRNIGAWAKGKAMSKNSNAQFGGKGGAPMTFFIAKKILGKIRAALGLQRCIACYTGAAPIERKVLDYFASIDIPILELFGQSECTGPHTVNTPTAWKIGTCGRPLPGTESKIDPNTGEICYRGRHIFMGYMYMADKTKETIDEEGWLHSGDVGKFDDDNDPNVVEPSGFMSITGRIKELIITAGGENIPPVMIENEFKIAMPAVSNCMVIGDKRKFLTICLTLFVEMNEDGSPTNKLTSFSLDTAKSIGSTATTTEEAKSCAKFEQYFNKGMETANGQTTSRAQRVAKWTLLNADFSEPTGELTPTLKLKRSVAAKNHSDAIEAMYK</sequence>
<dbReference type="OrthoDB" id="3633556at2759"/>
<keyword evidence="2" id="KW-0276">Fatty acid metabolism</keyword>
<dbReference type="EMBL" id="BRXW01000325">
    <property type="protein sequence ID" value="GMI18190.1"/>
    <property type="molecule type" value="Genomic_DNA"/>
</dbReference>
<feature type="domain" description="AMP-dependent synthetase/ligase" evidence="4">
    <location>
        <begin position="35"/>
        <end position="458"/>
    </location>
</feature>
<dbReference type="SUPFAM" id="SSF56801">
    <property type="entry name" value="Acetyl-CoA synthetase-like"/>
    <property type="match status" value="1"/>
</dbReference>
<dbReference type="GO" id="GO:0004467">
    <property type="term" value="F:long-chain fatty acid-CoA ligase activity"/>
    <property type="evidence" value="ECO:0007669"/>
    <property type="project" value="TreeGrafter"/>
</dbReference>
<protein>
    <recommendedName>
        <fullName evidence="4">AMP-dependent synthetase/ligase domain-containing protein</fullName>
    </recommendedName>
</protein>
<organism evidence="5 6">
    <name type="scientific">Triparma laevis f. longispina</name>
    <dbReference type="NCBI Taxonomy" id="1714387"/>
    <lineage>
        <taxon>Eukaryota</taxon>
        <taxon>Sar</taxon>
        <taxon>Stramenopiles</taxon>
        <taxon>Ochrophyta</taxon>
        <taxon>Bolidophyceae</taxon>
        <taxon>Parmales</taxon>
        <taxon>Triparmaceae</taxon>
        <taxon>Triparma</taxon>
    </lineage>
</organism>
<reference evidence="6" key="1">
    <citation type="journal article" date="2023" name="Commun. Biol.">
        <title>Genome analysis of Parmales, the sister group of diatoms, reveals the evolutionary specialization of diatoms from phago-mixotrophs to photoautotrophs.</title>
        <authorList>
            <person name="Ban H."/>
            <person name="Sato S."/>
            <person name="Yoshikawa S."/>
            <person name="Yamada K."/>
            <person name="Nakamura Y."/>
            <person name="Ichinomiya M."/>
            <person name="Sato N."/>
            <person name="Blanc-Mathieu R."/>
            <person name="Endo H."/>
            <person name="Kuwata A."/>
            <person name="Ogata H."/>
        </authorList>
    </citation>
    <scope>NUCLEOTIDE SEQUENCE [LARGE SCALE GENOMIC DNA]</scope>
    <source>
        <strain evidence="6">NIES 3700</strain>
    </source>
</reference>
<evidence type="ECO:0000313" key="6">
    <source>
        <dbReference type="Proteomes" id="UP001165122"/>
    </source>
</evidence>
<evidence type="ECO:0000313" key="5">
    <source>
        <dbReference type="EMBL" id="GMI18190.1"/>
    </source>
</evidence>
<evidence type="ECO:0000256" key="1">
    <source>
        <dbReference type="ARBA" id="ARBA00022598"/>
    </source>
</evidence>
<proteinExistence type="predicted"/>
<dbReference type="Pfam" id="PF00501">
    <property type="entry name" value="AMP-binding"/>
    <property type="match status" value="1"/>
</dbReference>
<dbReference type="GO" id="GO:0005783">
    <property type="term" value="C:endoplasmic reticulum"/>
    <property type="evidence" value="ECO:0007669"/>
    <property type="project" value="TreeGrafter"/>
</dbReference>
<accession>A0A9W7FUF3</accession>
<evidence type="ECO:0000259" key="4">
    <source>
        <dbReference type="Pfam" id="PF00501"/>
    </source>
</evidence>
<dbReference type="GO" id="GO:0016020">
    <property type="term" value="C:membrane"/>
    <property type="evidence" value="ECO:0007669"/>
    <property type="project" value="TreeGrafter"/>
</dbReference>